<evidence type="ECO:0000256" key="4">
    <source>
        <dbReference type="ARBA" id="ARBA00022840"/>
    </source>
</evidence>
<sequence>METPRWNIITPSQYEHERRGLDFVRAGLPDHDPYRAWSNFEFQTHDGAIYEVDLLVLTKQGFFLVEIKSWPGRVRGDAGTWTRTTPEGRVISDDNPVLLANRKAKALSSLLKSQSATKKIRVPWLDAIVFLSADDLHCDLTGPAANRVFLKDRKASESQKERKGILAALMRREGQGIDPELRSTIDTKVARALAKAIDDSGIRPSQKSRRIGDFVLGELIADGPGYQDRIAEHVSVKNDFRRVRLYTVAAADSEEDRQRRKRAAIREYEIIRTLNHPYVLPVTDYKEHELGPALLFRYADPHSIRFDHYLATQCHNLTTAQRLKFLRDIADVVRYAHRKRVIHRSLSPYSILVMKDDGGRTEAEKQLPPGTMTVRESSVFDDPSQLYLQVYNWQVGARLQTSVTAQVTEVEDLVESQALVYMSPEAVADPRRVSEASDIFSLGAIAYHLFTSRPPAGSLSELTQILRDRKGLSVSSVMDGAGAKLEEFIQWSTHPDALTRIGNVEDFLLMLDEVEDELTAPDQSAIVDPLLAKRGDRLDQDFIVKSVLGQGATARALLVTKDDEEFVLKVALTEDDNLRLVAEGEALKKIQSEFVIQIFDTIEIAGKTILVLQVAGEESLAKHLRKYGVPTLDLLSRYGSNLLSAVESLERHGVVHRDIKPDNIGIHSFNKQQNQLILYDFSLTSAPLDNVRIGTTGYTDPFLKTRKSGKWDLAAERYSAGVTLYEMTLGHDQLPKWGEEDVANPADTKDELILDVEKFKPSVREGLTKFFTKALDRDPDKRFDNAKEMRFAWEKVFMEADDQTVTTPSGEKVTTTIPLEEAELDTLVAALDLSARARDALDSLDITTVKDLLLCSIHDIRLMRGVGDQYRREIMGFIAELREKFPDVTAKKTSTTEDDQNPSLERLHNRVVGTRNAKKETEWRVRSGLLNLLAEDDTPVDAWPSQSDVADALNETRAKVGQALAADQKRWGKDSFLTAFRHELFEQIQRLGGVVTTGELVDLTILLRPAAETIDTNKQQRLASAIARAAVETEGSLSEPRFEIRRLAGKTVVACTDDLALYAEKLGEVADRIAKADPLLPRLRVFQELYDVTQPPPVPGCQPFSNERLIKLAAAMSSEAAVSSRQELYPHNMEALRALKLGIGALSGLGLGEKNEGFTIWQVHNRVSSRYPEAMALPSDPKQLELMLQKVGIDVRWESDAEVFRRREAKILVTSGSSIGSRRDTATSTRHVDSTSPETAEARQTEDRLQHAYRDGGFLVLTVKPSYLRPCERNLLHRFPELERVSFDDLLFEQLRAKSEEYEFPWSDLYEADSEGTNTDDWANLLHLMSEVGPNIETELMNSERPLLLVHPGLIARYQMMSVLQTLRDRVGHDAKCPTVWVLIATDSQNEMPYLDGVQIPLISKGQRAAVSEYWIDNLHRGRTKEITAEKTTGSGS</sequence>
<feature type="domain" description="Protein kinase" evidence="7">
    <location>
        <begin position="542"/>
        <end position="798"/>
    </location>
</feature>
<dbReference type="InterPro" id="IPR011009">
    <property type="entry name" value="Kinase-like_dom_sf"/>
</dbReference>
<dbReference type="GO" id="GO:0016301">
    <property type="term" value="F:kinase activity"/>
    <property type="evidence" value="ECO:0007669"/>
    <property type="project" value="UniProtKB-KW"/>
</dbReference>
<dbReference type="Gene3D" id="1.10.510.10">
    <property type="entry name" value="Transferase(Phosphotransferase) domain 1"/>
    <property type="match status" value="2"/>
</dbReference>
<keyword evidence="3 9" id="KW-0418">Kinase</keyword>
<dbReference type="PROSITE" id="PS50965">
    <property type="entry name" value="NERD"/>
    <property type="match status" value="1"/>
</dbReference>
<evidence type="ECO:0000256" key="1">
    <source>
        <dbReference type="ARBA" id="ARBA00022679"/>
    </source>
</evidence>
<evidence type="ECO:0000256" key="2">
    <source>
        <dbReference type="ARBA" id="ARBA00022741"/>
    </source>
</evidence>
<feature type="region of interest" description="Disordered" evidence="6">
    <location>
        <begin position="1219"/>
        <end position="1247"/>
    </location>
</feature>
<dbReference type="InterPro" id="IPR049832">
    <property type="entry name" value="BREX_PglW"/>
</dbReference>
<proteinExistence type="predicted"/>
<evidence type="ECO:0000256" key="3">
    <source>
        <dbReference type="ARBA" id="ARBA00022777"/>
    </source>
</evidence>
<dbReference type="Pfam" id="PF00069">
    <property type="entry name" value="Pkinase"/>
    <property type="match status" value="2"/>
</dbReference>
<reference evidence="9 10" key="1">
    <citation type="journal article" date="2022" name="Syst. Appl. Microbiol.">
        <title>Rhodopirellula aestuarii sp. nov., a novel member of the genus Rhodopirellula isolated from brackish sediments collected in the Tagus River estuary, Portugal.</title>
        <authorList>
            <person name="Vitorino I.R."/>
            <person name="Klimek D."/>
            <person name="Calusinska M."/>
            <person name="Lobo-da-Cunha A."/>
            <person name="Vasconcelos V."/>
            <person name="Lage O.M."/>
        </authorList>
    </citation>
    <scope>NUCLEOTIDE SEQUENCE [LARGE SCALE GENOMIC DNA]</scope>
    <source>
        <strain evidence="9 10">ICT_H3.1</strain>
    </source>
</reference>
<dbReference type="RefSeq" id="WP_250928720.1">
    <property type="nucleotide sequence ID" value="NZ_JAMQBK010000029.1"/>
</dbReference>
<dbReference type="Pfam" id="PF08378">
    <property type="entry name" value="NERD"/>
    <property type="match status" value="1"/>
</dbReference>
<dbReference type="NCBIfam" id="NF033442">
    <property type="entry name" value="BREX_PglW"/>
    <property type="match status" value="1"/>
</dbReference>
<keyword evidence="4 5" id="KW-0067">ATP-binding</keyword>
<evidence type="ECO:0000313" key="9">
    <source>
        <dbReference type="EMBL" id="MCM2371077.1"/>
    </source>
</evidence>
<comment type="caution">
    <text evidence="9">The sequence shown here is derived from an EMBL/GenBank/DDBJ whole genome shotgun (WGS) entry which is preliminary data.</text>
</comment>
<dbReference type="InterPro" id="IPR050205">
    <property type="entry name" value="CDPK_Ser/Thr_kinases"/>
</dbReference>
<dbReference type="SUPFAM" id="SSF47789">
    <property type="entry name" value="C-terminal domain of RNA polymerase alpha subunit"/>
    <property type="match status" value="1"/>
</dbReference>
<dbReference type="InterPro" id="IPR000719">
    <property type="entry name" value="Prot_kinase_dom"/>
</dbReference>
<feature type="compositionally biased region" description="Basic and acidic residues" evidence="6">
    <location>
        <begin position="1221"/>
        <end position="1233"/>
    </location>
</feature>
<gene>
    <name evidence="9" type="primary">pglW</name>
    <name evidence="9" type="ORF">NB063_10695</name>
</gene>
<feature type="domain" description="NERD" evidence="8">
    <location>
        <begin position="12"/>
        <end position="130"/>
    </location>
</feature>
<keyword evidence="1" id="KW-0808">Transferase</keyword>
<dbReference type="SMART" id="SM00220">
    <property type="entry name" value="S_TKc"/>
    <property type="match status" value="1"/>
</dbReference>
<feature type="domain" description="Protein kinase" evidence="7">
    <location>
        <begin position="214"/>
        <end position="531"/>
    </location>
</feature>
<evidence type="ECO:0000256" key="6">
    <source>
        <dbReference type="SAM" id="MobiDB-lite"/>
    </source>
</evidence>
<evidence type="ECO:0000256" key="5">
    <source>
        <dbReference type="PROSITE-ProRule" id="PRU10141"/>
    </source>
</evidence>
<dbReference type="PROSITE" id="PS00107">
    <property type="entry name" value="PROTEIN_KINASE_ATP"/>
    <property type="match status" value="1"/>
</dbReference>
<keyword evidence="10" id="KW-1185">Reference proteome</keyword>
<dbReference type="PROSITE" id="PS50011">
    <property type="entry name" value="PROTEIN_KINASE_DOM"/>
    <property type="match status" value="2"/>
</dbReference>
<dbReference type="Pfam" id="PF03118">
    <property type="entry name" value="RNA_pol_A_CTD"/>
    <property type="match status" value="1"/>
</dbReference>
<dbReference type="InterPro" id="IPR011528">
    <property type="entry name" value="NERD"/>
</dbReference>
<protein>
    <submittedName>
        <fullName evidence="9">BREX system serine/threonine kinase PglW</fullName>
    </submittedName>
</protein>
<dbReference type="PANTHER" id="PTHR24349">
    <property type="entry name" value="SERINE/THREONINE-PROTEIN KINASE"/>
    <property type="match status" value="1"/>
</dbReference>
<dbReference type="Gene3D" id="1.10.150.20">
    <property type="entry name" value="5' to 3' exonuclease, C-terminal subdomain"/>
    <property type="match status" value="1"/>
</dbReference>
<dbReference type="EMBL" id="JAMQBK010000029">
    <property type="protein sequence ID" value="MCM2371077.1"/>
    <property type="molecule type" value="Genomic_DNA"/>
</dbReference>
<feature type="binding site" evidence="5">
    <location>
        <position position="569"/>
    </location>
    <ligand>
        <name>ATP</name>
        <dbReference type="ChEBI" id="CHEBI:30616"/>
    </ligand>
</feature>
<accession>A0ABT0U2E5</accession>
<keyword evidence="2 5" id="KW-0547">Nucleotide-binding</keyword>
<evidence type="ECO:0000259" key="7">
    <source>
        <dbReference type="PROSITE" id="PS50011"/>
    </source>
</evidence>
<dbReference type="Proteomes" id="UP001202961">
    <property type="component" value="Unassembled WGS sequence"/>
</dbReference>
<dbReference type="SUPFAM" id="SSF56112">
    <property type="entry name" value="Protein kinase-like (PK-like)"/>
    <property type="match status" value="2"/>
</dbReference>
<name>A0ABT0U2E5_9BACT</name>
<evidence type="ECO:0000313" key="10">
    <source>
        <dbReference type="Proteomes" id="UP001202961"/>
    </source>
</evidence>
<evidence type="ECO:0000259" key="8">
    <source>
        <dbReference type="PROSITE" id="PS50965"/>
    </source>
</evidence>
<dbReference type="InterPro" id="IPR011260">
    <property type="entry name" value="RNAP_asu_C"/>
</dbReference>
<organism evidence="9 10">
    <name type="scientific">Aporhodopirellula aestuarii</name>
    <dbReference type="NCBI Taxonomy" id="2950107"/>
    <lineage>
        <taxon>Bacteria</taxon>
        <taxon>Pseudomonadati</taxon>
        <taxon>Planctomycetota</taxon>
        <taxon>Planctomycetia</taxon>
        <taxon>Pirellulales</taxon>
        <taxon>Pirellulaceae</taxon>
        <taxon>Aporhodopirellula</taxon>
    </lineage>
</organism>
<dbReference type="InterPro" id="IPR017441">
    <property type="entry name" value="Protein_kinase_ATP_BS"/>
</dbReference>